<feature type="compositionally biased region" description="Low complexity" evidence="6">
    <location>
        <begin position="377"/>
        <end position="407"/>
    </location>
</feature>
<dbReference type="Gene3D" id="1.20.58.760">
    <property type="entry name" value="Peptidase M41"/>
    <property type="match status" value="1"/>
</dbReference>
<keyword evidence="5" id="KW-0547">Nucleotide-binding</keyword>
<dbReference type="FunFam" id="1.10.8.60:FF:000001">
    <property type="entry name" value="ATP-dependent zinc metalloprotease FtsH"/>
    <property type="match status" value="1"/>
</dbReference>
<evidence type="ECO:0000256" key="1">
    <source>
        <dbReference type="ARBA" id="ARBA00010044"/>
    </source>
</evidence>
<dbReference type="Pfam" id="PF01434">
    <property type="entry name" value="Peptidase_M41"/>
    <property type="match status" value="1"/>
</dbReference>
<accession>A0A388JW50</accession>
<dbReference type="Gramene" id="GBG61942">
    <property type="protein sequence ID" value="GBG61942"/>
    <property type="gene ID" value="CBR_g26105"/>
</dbReference>
<evidence type="ECO:0000256" key="6">
    <source>
        <dbReference type="SAM" id="MobiDB-lite"/>
    </source>
</evidence>
<dbReference type="Pfam" id="PF00004">
    <property type="entry name" value="AAA"/>
    <property type="match status" value="1"/>
</dbReference>
<dbReference type="InterPro" id="IPR037219">
    <property type="entry name" value="Peptidase_M41-like"/>
</dbReference>
<organism evidence="10 11">
    <name type="scientific">Chara braunii</name>
    <name type="common">Braun's stonewort</name>
    <dbReference type="NCBI Taxonomy" id="69332"/>
    <lineage>
        <taxon>Eukaryota</taxon>
        <taxon>Viridiplantae</taxon>
        <taxon>Streptophyta</taxon>
        <taxon>Charophyceae</taxon>
        <taxon>Charales</taxon>
        <taxon>Characeae</taxon>
        <taxon>Chara</taxon>
    </lineage>
</organism>
<dbReference type="AlphaFoldDB" id="A0A388JW50"/>
<dbReference type="STRING" id="69332.A0A388JW50"/>
<evidence type="ECO:0000256" key="4">
    <source>
        <dbReference type="ARBA" id="ARBA00022801"/>
    </source>
</evidence>
<sequence>MGAARVRELFARAKKEAPSIVFIDEIDAVAKGRDGRLRSVGNDEREQTLNQLLTELDGFDTKDSVIVIAATNRADVLDSALRRPGRFDRIVAVEPPNRLGREEILKVHVKKKGLPLADNVDLLVVASATSGFTGADLANLVNEAALLAGRGNKMAVGKEEFNQAVERAVAGIEKKRSSLQGTEKGVVARHEVGHAVVGTAVANILPGHPRAEKLSIIPRTGGALGFTYIPPAKEDRCLMFVDEMRGHLVTLLGGRAAEEMCYGGRVSTGALDDIRRATDVAYKAIAEYGLNSSVGPISIATLSGGGLDESGNMGLPWGKDQGGHIGNLVEREVKALLQRALQVARLVVGANPKVLEGLGALLEYQAMKGDSGEQLRRLGSSRSTGGSSQRSDGTSSCSSSSRQSQGRGSEGYCFCNVPGLFPGLFDRC</sequence>
<dbReference type="PANTHER" id="PTHR23076">
    <property type="entry name" value="METALLOPROTEASE M41 FTSH"/>
    <property type="match status" value="1"/>
</dbReference>
<protein>
    <recommendedName>
        <fullName evidence="12">AAA+ ATPase domain-containing protein</fullName>
    </recommendedName>
</protein>
<dbReference type="GO" id="GO:0016887">
    <property type="term" value="F:ATP hydrolysis activity"/>
    <property type="evidence" value="ECO:0007669"/>
    <property type="project" value="InterPro"/>
</dbReference>
<feature type="domain" description="ATPase AAA-type core" evidence="7">
    <location>
        <begin position="3"/>
        <end position="94"/>
    </location>
</feature>
<feature type="region of interest" description="Disordered" evidence="6">
    <location>
        <begin position="373"/>
        <end position="409"/>
    </location>
</feature>
<feature type="domain" description="Peptidase M41" evidence="8">
    <location>
        <begin position="180"/>
        <end position="370"/>
    </location>
</feature>
<evidence type="ECO:0000259" key="7">
    <source>
        <dbReference type="Pfam" id="PF00004"/>
    </source>
</evidence>
<dbReference type="OMA" id="EVNEWSN"/>
<evidence type="ECO:0000256" key="3">
    <source>
        <dbReference type="ARBA" id="ARBA00022670"/>
    </source>
</evidence>
<dbReference type="InterPro" id="IPR003959">
    <property type="entry name" value="ATPase_AAA_core"/>
</dbReference>
<name>A0A388JW50_CHABU</name>
<evidence type="ECO:0000259" key="8">
    <source>
        <dbReference type="Pfam" id="PF01434"/>
    </source>
</evidence>
<dbReference type="GO" id="GO:0006508">
    <property type="term" value="P:proteolysis"/>
    <property type="evidence" value="ECO:0007669"/>
    <property type="project" value="UniProtKB-KW"/>
</dbReference>
<dbReference type="SUPFAM" id="SSF52540">
    <property type="entry name" value="P-loop containing nucleoside triphosphate hydrolases"/>
    <property type="match status" value="1"/>
</dbReference>
<dbReference type="Gene3D" id="1.10.8.60">
    <property type="match status" value="1"/>
</dbReference>
<dbReference type="OrthoDB" id="1413014at2759"/>
<gene>
    <name evidence="10" type="ORF">CBR_g26105</name>
</gene>
<dbReference type="GO" id="GO:0009535">
    <property type="term" value="C:chloroplast thylakoid membrane"/>
    <property type="evidence" value="ECO:0007669"/>
    <property type="project" value="TreeGrafter"/>
</dbReference>
<dbReference type="Gene3D" id="3.40.50.300">
    <property type="entry name" value="P-loop containing nucleotide triphosphate hydrolases"/>
    <property type="match status" value="1"/>
</dbReference>
<feature type="domain" description="AAA ATPase AAA+ lid" evidence="9">
    <location>
        <begin position="119"/>
        <end position="162"/>
    </location>
</feature>
<evidence type="ECO:0008006" key="12">
    <source>
        <dbReference type="Google" id="ProtNLM"/>
    </source>
</evidence>
<evidence type="ECO:0000313" key="10">
    <source>
        <dbReference type="EMBL" id="GBG61942.1"/>
    </source>
</evidence>
<reference evidence="10 11" key="1">
    <citation type="journal article" date="2018" name="Cell">
        <title>The Chara Genome: Secondary Complexity and Implications for Plant Terrestrialization.</title>
        <authorList>
            <person name="Nishiyama T."/>
            <person name="Sakayama H."/>
            <person name="Vries J.D."/>
            <person name="Buschmann H."/>
            <person name="Saint-Marcoux D."/>
            <person name="Ullrich K.K."/>
            <person name="Haas F.B."/>
            <person name="Vanderstraeten L."/>
            <person name="Becker D."/>
            <person name="Lang D."/>
            <person name="Vosolsobe S."/>
            <person name="Rombauts S."/>
            <person name="Wilhelmsson P.K.I."/>
            <person name="Janitza P."/>
            <person name="Kern R."/>
            <person name="Heyl A."/>
            <person name="Rumpler F."/>
            <person name="Villalobos L.I.A.C."/>
            <person name="Clay J.M."/>
            <person name="Skokan R."/>
            <person name="Toyoda A."/>
            <person name="Suzuki Y."/>
            <person name="Kagoshima H."/>
            <person name="Schijlen E."/>
            <person name="Tajeshwar N."/>
            <person name="Catarino B."/>
            <person name="Hetherington A.J."/>
            <person name="Saltykova A."/>
            <person name="Bonnot C."/>
            <person name="Breuninger H."/>
            <person name="Symeonidi A."/>
            <person name="Radhakrishnan G.V."/>
            <person name="Van Nieuwerburgh F."/>
            <person name="Deforce D."/>
            <person name="Chang C."/>
            <person name="Karol K.G."/>
            <person name="Hedrich R."/>
            <person name="Ulvskov P."/>
            <person name="Glockner G."/>
            <person name="Delwiche C.F."/>
            <person name="Petrasek J."/>
            <person name="Van de Peer Y."/>
            <person name="Friml J."/>
            <person name="Beilby M."/>
            <person name="Dolan L."/>
            <person name="Kohara Y."/>
            <person name="Sugano S."/>
            <person name="Fujiyama A."/>
            <person name="Delaux P.-M."/>
            <person name="Quint M."/>
            <person name="TheiBen G."/>
            <person name="Hagemann M."/>
            <person name="Harholt J."/>
            <person name="Dunand C."/>
            <person name="Zachgo S."/>
            <person name="Langdale J."/>
            <person name="Maumus F."/>
            <person name="Straeten D.V.D."/>
            <person name="Gould S.B."/>
            <person name="Rensing S.A."/>
        </authorList>
    </citation>
    <scope>NUCLEOTIDE SEQUENCE [LARGE SCALE GENOMIC DNA]</scope>
    <source>
        <strain evidence="10 11">S276</strain>
    </source>
</reference>
<dbReference type="PROSITE" id="PS00674">
    <property type="entry name" value="AAA"/>
    <property type="match status" value="1"/>
</dbReference>
<dbReference type="SUPFAM" id="SSF140990">
    <property type="entry name" value="FtsH protease domain-like"/>
    <property type="match status" value="1"/>
</dbReference>
<dbReference type="PANTHER" id="PTHR23076:SF49">
    <property type="entry name" value="ATP-DEPENDENT ZINC METALLOPROTEASE FTSH 7, CHLOROPLASTIC"/>
    <property type="match status" value="1"/>
</dbReference>
<evidence type="ECO:0000259" key="9">
    <source>
        <dbReference type="Pfam" id="PF17862"/>
    </source>
</evidence>
<keyword evidence="11" id="KW-1185">Reference proteome</keyword>
<evidence type="ECO:0000256" key="2">
    <source>
        <dbReference type="ARBA" id="ARBA00010550"/>
    </source>
</evidence>
<comment type="caution">
    <text evidence="10">The sequence shown here is derived from an EMBL/GenBank/DDBJ whole genome shotgun (WGS) entry which is preliminary data.</text>
</comment>
<dbReference type="GO" id="GO:0004176">
    <property type="term" value="F:ATP-dependent peptidase activity"/>
    <property type="evidence" value="ECO:0007669"/>
    <property type="project" value="InterPro"/>
</dbReference>
<dbReference type="GO" id="GO:0004222">
    <property type="term" value="F:metalloendopeptidase activity"/>
    <property type="evidence" value="ECO:0007669"/>
    <property type="project" value="InterPro"/>
</dbReference>
<comment type="similarity">
    <text evidence="5">Belongs to the AAA ATPase family.</text>
</comment>
<dbReference type="GO" id="GO:0005524">
    <property type="term" value="F:ATP binding"/>
    <property type="evidence" value="ECO:0007669"/>
    <property type="project" value="UniProtKB-KW"/>
</dbReference>
<dbReference type="InterPro" id="IPR041569">
    <property type="entry name" value="AAA_lid_3"/>
</dbReference>
<keyword evidence="4" id="KW-0378">Hydrolase</keyword>
<evidence type="ECO:0000313" key="11">
    <source>
        <dbReference type="Proteomes" id="UP000265515"/>
    </source>
</evidence>
<dbReference type="InterPro" id="IPR027417">
    <property type="entry name" value="P-loop_NTPase"/>
</dbReference>
<dbReference type="InterPro" id="IPR000642">
    <property type="entry name" value="Peptidase_M41"/>
</dbReference>
<dbReference type="EMBL" id="BFEA01000024">
    <property type="protein sequence ID" value="GBG61942.1"/>
    <property type="molecule type" value="Genomic_DNA"/>
</dbReference>
<dbReference type="InterPro" id="IPR003960">
    <property type="entry name" value="ATPase_AAA_CS"/>
</dbReference>
<dbReference type="Pfam" id="PF17862">
    <property type="entry name" value="AAA_lid_3"/>
    <property type="match status" value="1"/>
</dbReference>
<keyword evidence="3" id="KW-0645">Protease</keyword>
<keyword evidence="5" id="KW-0067">ATP-binding</keyword>
<comment type="similarity">
    <text evidence="2">In the N-terminal section; belongs to the AAA ATPase family.</text>
</comment>
<dbReference type="Proteomes" id="UP000265515">
    <property type="component" value="Unassembled WGS sequence"/>
</dbReference>
<comment type="similarity">
    <text evidence="1">In the C-terminal section; belongs to the peptidase M41 family.</text>
</comment>
<proteinExistence type="inferred from homology"/>
<evidence type="ECO:0000256" key="5">
    <source>
        <dbReference type="RuleBase" id="RU003651"/>
    </source>
</evidence>